<feature type="domain" description="CRISPR type III-associated protein" evidence="8">
    <location>
        <begin position="181"/>
        <end position="280"/>
    </location>
</feature>
<keyword evidence="10" id="KW-1185">Reference proteome</keyword>
<evidence type="ECO:0000256" key="6">
    <source>
        <dbReference type="ARBA" id="ARBA00031720"/>
    </source>
</evidence>
<proteinExistence type="inferred from homology"/>
<dbReference type="EMBL" id="CP000909">
    <property type="protein sequence ID" value="ABY33805.1"/>
    <property type="molecule type" value="Genomic_DNA"/>
</dbReference>
<dbReference type="NCBIfam" id="TIGR01899">
    <property type="entry name" value="cas_TM1807_csm5"/>
    <property type="match status" value="1"/>
</dbReference>
<dbReference type="EnsemblBacteria" id="ABY33805">
    <property type="protein sequence ID" value="ABY33805"/>
    <property type="gene ID" value="Caur_0559"/>
</dbReference>
<name>A9WEP6_CHLAA</name>
<accession>A9WEP6</accession>
<dbReference type="Proteomes" id="UP000002008">
    <property type="component" value="Chromosome"/>
</dbReference>
<dbReference type="RefSeq" id="WP_012256461.1">
    <property type="nucleotide sequence ID" value="NC_010175.1"/>
</dbReference>
<dbReference type="PANTHER" id="PTHR38007:SF1">
    <property type="entry name" value="CRISPR SYSTEM CMS PROTEIN CSM5"/>
    <property type="match status" value="1"/>
</dbReference>
<reference evidence="10" key="1">
    <citation type="journal article" date="2011" name="BMC Genomics">
        <title>Complete genome sequence of the filamentous anoxygenic phototrophic bacterium Chloroflexus aurantiacus.</title>
        <authorList>
            <person name="Tang K.H."/>
            <person name="Barry K."/>
            <person name="Chertkov O."/>
            <person name="Dalin E."/>
            <person name="Han C.S."/>
            <person name="Hauser L.J."/>
            <person name="Honchak B.M."/>
            <person name="Karbach L.E."/>
            <person name="Land M.L."/>
            <person name="Lapidus A."/>
            <person name="Larimer F.W."/>
            <person name="Mikhailova N."/>
            <person name="Pitluck S."/>
            <person name="Pierson B.K."/>
            <person name="Blankenship R.E."/>
        </authorList>
    </citation>
    <scope>NUCLEOTIDE SEQUENCE [LARGE SCALE GENOMIC DNA]</scope>
    <source>
        <strain evidence="10">ATCC 29366 / DSM 635 / J-10-fl</strain>
    </source>
</reference>
<dbReference type="InParanoid" id="A9WEP6"/>
<evidence type="ECO:0000259" key="8">
    <source>
        <dbReference type="Pfam" id="PF03787"/>
    </source>
</evidence>
<feature type="region of interest" description="Disordered" evidence="7">
    <location>
        <begin position="87"/>
        <end position="108"/>
    </location>
</feature>
<organism evidence="9 10">
    <name type="scientific">Chloroflexus aurantiacus (strain ATCC 29366 / DSM 635 / J-10-fl)</name>
    <dbReference type="NCBI Taxonomy" id="324602"/>
    <lineage>
        <taxon>Bacteria</taxon>
        <taxon>Bacillati</taxon>
        <taxon>Chloroflexota</taxon>
        <taxon>Chloroflexia</taxon>
        <taxon>Chloroflexales</taxon>
        <taxon>Chloroflexineae</taxon>
        <taxon>Chloroflexaceae</taxon>
        <taxon>Chloroflexus</taxon>
    </lineage>
</organism>
<comment type="function">
    <text evidence="1">This subunit might be involved in maturation of a crRNA intermediate to its mature form.</text>
</comment>
<dbReference type="eggNOG" id="COG1332">
    <property type="taxonomic scope" value="Bacteria"/>
</dbReference>
<dbReference type="PATRIC" id="fig|324602.8.peg.639"/>
<dbReference type="AlphaFoldDB" id="A9WEP6"/>
<gene>
    <name evidence="9" type="ordered locus">Caur_0559</name>
</gene>
<keyword evidence="5" id="KW-0051">Antiviral defense</keyword>
<dbReference type="HOGENOM" id="CLU_579641_0_0_0"/>
<evidence type="ECO:0000256" key="4">
    <source>
        <dbReference type="ARBA" id="ARBA00022884"/>
    </source>
</evidence>
<comment type="similarity">
    <text evidence="2">Belongs to the CRISPR-associated Csm5 family.</text>
</comment>
<dbReference type="InterPro" id="IPR005537">
    <property type="entry name" value="RAMP_III_fam"/>
</dbReference>
<dbReference type="STRING" id="324602.Caur_0559"/>
<keyword evidence="4" id="KW-0694">RNA-binding</keyword>
<evidence type="ECO:0000256" key="2">
    <source>
        <dbReference type="ARBA" id="ARBA00006680"/>
    </source>
</evidence>
<evidence type="ECO:0000256" key="5">
    <source>
        <dbReference type="ARBA" id="ARBA00023118"/>
    </source>
</evidence>
<dbReference type="GO" id="GO:0003723">
    <property type="term" value="F:RNA binding"/>
    <property type="evidence" value="ECO:0007669"/>
    <property type="project" value="UniProtKB-KW"/>
</dbReference>
<protein>
    <recommendedName>
        <fullName evidence="3">CRISPR system Cms protein Csm5</fullName>
    </recommendedName>
    <alternativeName>
        <fullName evidence="6">CRISPR type III A-associated protein Csm5</fullName>
    </alternativeName>
</protein>
<dbReference type="InterPro" id="IPR010173">
    <property type="entry name" value="CRISPR-assoc_Csm5"/>
</dbReference>
<dbReference type="KEGG" id="cau:Caur_0559"/>
<evidence type="ECO:0000256" key="1">
    <source>
        <dbReference type="ARBA" id="ARBA00003088"/>
    </source>
</evidence>
<sequence length="471" mass="53991">MPSINQVYQVRVEVISPLCVLDGGRLHEEVDFYLDAQTTYVINSDAVLELAFQRWYERQPSREQLLAKLAEREERLLRRRQRNVEDIKRFDEAPPKDPRKRAEQEQRLSVEAHNIREELKRLRQERAELESGTAQSVTIPPELLQNSGVSDLFKTGLLTIDDIRTIPGLLRYSYLGRPEVKSGRSEILTCVKDPADRLYLPGSSLKGALRTVLAWALAPQRAAQALNEFNNARDRRQAAHSLEQRIFYGRKQRDDKRVNHDLLRDVMRTFHIGDSQPVAQSPQLLQIRVFPRGSPITVEAIPDGTTLLATLRIEQYPFTDAAARAVIDFGNWPQYLQPAQLAAFGRQRARVLIEGEQAFFRNRPDATQISRFYADLAERLAALENTNAFLLPIGWGAGWRSKTLDTILREGTREEVFVSAVRGYNMKLNSQRSQRFRAGDLFPASRRVIMRNGQPWLPPGWVCLTIEERGK</sequence>
<evidence type="ECO:0000313" key="9">
    <source>
        <dbReference type="EMBL" id="ABY33805.1"/>
    </source>
</evidence>
<dbReference type="PANTHER" id="PTHR38007">
    <property type="entry name" value="CRISPR SYSTEM CMS PROTEIN CSM5"/>
    <property type="match status" value="1"/>
</dbReference>
<evidence type="ECO:0000313" key="10">
    <source>
        <dbReference type="Proteomes" id="UP000002008"/>
    </source>
</evidence>
<dbReference type="GO" id="GO:0051607">
    <property type="term" value="P:defense response to virus"/>
    <property type="evidence" value="ECO:0007669"/>
    <property type="project" value="UniProtKB-KW"/>
</dbReference>
<evidence type="ECO:0000256" key="7">
    <source>
        <dbReference type="SAM" id="MobiDB-lite"/>
    </source>
</evidence>
<evidence type="ECO:0000256" key="3">
    <source>
        <dbReference type="ARBA" id="ARBA00016113"/>
    </source>
</evidence>
<dbReference type="Pfam" id="PF03787">
    <property type="entry name" value="RAMPs"/>
    <property type="match status" value="1"/>
</dbReference>